<dbReference type="GO" id="GO:0003676">
    <property type="term" value="F:nucleic acid binding"/>
    <property type="evidence" value="ECO:0007669"/>
    <property type="project" value="InterPro"/>
</dbReference>
<evidence type="ECO:0000256" key="2">
    <source>
        <dbReference type="SAM" id="MobiDB-lite"/>
    </source>
</evidence>
<dbReference type="PROSITE" id="PS50158">
    <property type="entry name" value="ZF_CCHC"/>
    <property type="match status" value="2"/>
</dbReference>
<feature type="compositionally biased region" description="Low complexity" evidence="2">
    <location>
        <begin position="35"/>
        <end position="47"/>
    </location>
</feature>
<evidence type="ECO:0000256" key="1">
    <source>
        <dbReference type="PROSITE-ProRule" id="PRU00047"/>
    </source>
</evidence>
<keyword evidence="5" id="KW-1185">Reference proteome</keyword>
<dbReference type="SMART" id="SM00343">
    <property type="entry name" value="ZnF_C2HC"/>
    <property type="match status" value="2"/>
</dbReference>
<feature type="domain" description="CCHC-type" evidence="3">
    <location>
        <begin position="109"/>
        <end position="124"/>
    </location>
</feature>
<feature type="region of interest" description="Disordered" evidence="2">
    <location>
        <begin position="135"/>
        <end position="156"/>
    </location>
</feature>
<dbReference type="Proteomes" id="UP001231189">
    <property type="component" value="Unassembled WGS sequence"/>
</dbReference>
<proteinExistence type="predicted"/>
<dbReference type="SUPFAM" id="SSF57756">
    <property type="entry name" value="Retrovirus zinc finger-like domains"/>
    <property type="match status" value="1"/>
</dbReference>
<organism evidence="4 5">
    <name type="scientific">Lolium multiflorum</name>
    <name type="common">Italian ryegrass</name>
    <name type="synonym">Lolium perenne subsp. multiflorum</name>
    <dbReference type="NCBI Taxonomy" id="4521"/>
    <lineage>
        <taxon>Eukaryota</taxon>
        <taxon>Viridiplantae</taxon>
        <taxon>Streptophyta</taxon>
        <taxon>Embryophyta</taxon>
        <taxon>Tracheophyta</taxon>
        <taxon>Spermatophyta</taxon>
        <taxon>Magnoliopsida</taxon>
        <taxon>Liliopsida</taxon>
        <taxon>Poales</taxon>
        <taxon>Poaceae</taxon>
        <taxon>BOP clade</taxon>
        <taxon>Pooideae</taxon>
        <taxon>Poodae</taxon>
        <taxon>Poeae</taxon>
        <taxon>Poeae Chloroplast Group 2 (Poeae type)</taxon>
        <taxon>Loliodinae</taxon>
        <taxon>Loliinae</taxon>
        <taxon>Lolium</taxon>
    </lineage>
</organism>
<sequence length="172" mass="19205">MVSITSHPPGFSHRWTPEGSASASSVSLPRNEHVSGLGLSSASSGESIAPRPEPRKTALLEERARVQDRLVWEQPKPSKGKRWMRRIEARNEAGAAGWGASSPEMAGLCFRCFLPGHRKRDCTNAKVCMRCWQKGHPTKDCKRPRSPSPESEEELRRRVLAKLARRKSPERG</sequence>
<evidence type="ECO:0000313" key="5">
    <source>
        <dbReference type="Proteomes" id="UP001231189"/>
    </source>
</evidence>
<evidence type="ECO:0000313" key="4">
    <source>
        <dbReference type="EMBL" id="KAK1686446.1"/>
    </source>
</evidence>
<feature type="region of interest" description="Disordered" evidence="2">
    <location>
        <begin position="1"/>
        <end position="60"/>
    </location>
</feature>
<feature type="domain" description="CCHC-type" evidence="3">
    <location>
        <begin position="128"/>
        <end position="143"/>
    </location>
</feature>
<dbReference type="GO" id="GO:0008270">
    <property type="term" value="F:zinc ion binding"/>
    <property type="evidence" value="ECO:0007669"/>
    <property type="project" value="UniProtKB-KW"/>
</dbReference>
<reference evidence="4" key="1">
    <citation type="submission" date="2023-07" db="EMBL/GenBank/DDBJ databases">
        <title>A chromosome-level genome assembly of Lolium multiflorum.</title>
        <authorList>
            <person name="Chen Y."/>
            <person name="Copetti D."/>
            <person name="Kolliker R."/>
            <person name="Studer B."/>
        </authorList>
    </citation>
    <scope>NUCLEOTIDE SEQUENCE</scope>
    <source>
        <strain evidence="4">02402/16</strain>
        <tissue evidence="4">Leaf</tissue>
    </source>
</reference>
<keyword evidence="1" id="KW-0863">Zinc-finger</keyword>
<dbReference type="Gene3D" id="4.10.60.10">
    <property type="entry name" value="Zinc finger, CCHC-type"/>
    <property type="match status" value="1"/>
</dbReference>
<keyword evidence="1" id="KW-0862">Zinc</keyword>
<dbReference type="InterPro" id="IPR036875">
    <property type="entry name" value="Znf_CCHC_sf"/>
</dbReference>
<feature type="compositionally biased region" description="Polar residues" evidence="2">
    <location>
        <begin position="19"/>
        <end position="28"/>
    </location>
</feature>
<protein>
    <recommendedName>
        <fullName evidence="3">CCHC-type domain-containing protein</fullName>
    </recommendedName>
</protein>
<comment type="caution">
    <text evidence="4">The sequence shown here is derived from an EMBL/GenBank/DDBJ whole genome shotgun (WGS) entry which is preliminary data.</text>
</comment>
<name>A0AAD8X1G9_LOLMU</name>
<keyword evidence="1" id="KW-0479">Metal-binding</keyword>
<dbReference type="EMBL" id="JAUUTY010000002">
    <property type="protein sequence ID" value="KAK1686446.1"/>
    <property type="molecule type" value="Genomic_DNA"/>
</dbReference>
<gene>
    <name evidence="4" type="ORF">QYE76_047294</name>
</gene>
<evidence type="ECO:0000259" key="3">
    <source>
        <dbReference type="PROSITE" id="PS50158"/>
    </source>
</evidence>
<dbReference type="AlphaFoldDB" id="A0AAD8X1G9"/>
<dbReference type="InterPro" id="IPR001878">
    <property type="entry name" value="Znf_CCHC"/>
</dbReference>
<accession>A0AAD8X1G9</accession>